<dbReference type="SUPFAM" id="SSF50998">
    <property type="entry name" value="Quinoprotein alcohol dehydrogenase-like"/>
    <property type="match status" value="2"/>
</dbReference>
<keyword evidence="3" id="KW-1185">Reference proteome</keyword>
<dbReference type="Proteomes" id="UP000050417">
    <property type="component" value="Unassembled WGS sequence"/>
</dbReference>
<dbReference type="InterPro" id="IPR015943">
    <property type="entry name" value="WD40/YVTN_repeat-like_dom_sf"/>
</dbReference>
<reference evidence="2 3" key="1">
    <citation type="submission" date="2015-07" db="EMBL/GenBank/DDBJ databases">
        <title>Genome sequence of Ornatilinea apprima DSM 23815.</title>
        <authorList>
            <person name="Hemp J."/>
            <person name="Ward L.M."/>
            <person name="Pace L.A."/>
            <person name="Fischer W.W."/>
        </authorList>
    </citation>
    <scope>NUCLEOTIDE SEQUENCE [LARGE SCALE GENOMIC DNA]</scope>
    <source>
        <strain evidence="2 3">P3M-1</strain>
    </source>
</reference>
<dbReference type="InterPro" id="IPR018391">
    <property type="entry name" value="PQQ_b-propeller_rpt"/>
</dbReference>
<feature type="domain" description="Pyrrolo-quinoline quinone repeat" evidence="1">
    <location>
        <begin position="174"/>
        <end position="276"/>
    </location>
</feature>
<dbReference type="Pfam" id="PF13360">
    <property type="entry name" value="PQQ_2"/>
    <property type="match status" value="2"/>
</dbReference>
<comment type="caution">
    <text evidence="2">The sequence shown here is derived from an EMBL/GenBank/DDBJ whole genome shotgun (WGS) entry which is preliminary data.</text>
</comment>
<dbReference type="InterPro" id="IPR011047">
    <property type="entry name" value="Quinoprotein_ADH-like_sf"/>
</dbReference>
<protein>
    <recommendedName>
        <fullName evidence="1">Pyrrolo-quinoline quinone repeat domain-containing protein</fullName>
    </recommendedName>
</protein>
<dbReference type="STRING" id="1134406.ADN00_07155"/>
<organism evidence="2 3">
    <name type="scientific">Ornatilinea apprima</name>
    <dbReference type="NCBI Taxonomy" id="1134406"/>
    <lineage>
        <taxon>Bacteria</taxon>
        <taxon>Bacillati</taxon>
        <taxon>Chloroflexota</taxon>
        <taxon>Anaerolineae</taxon>
        <taxon>Anaerolineales</taxon>
        <taxon>Anaerolineaceae</taxon>
        <taxon>Ornatilinea</taxon>
    </lineage>
</organism>
<dbReference type="Gene3D" id="2.130.10.10">
    <property type="entry name" value="YVTN repeat-like/Quinoprotein amine dehydrogenase"/>
    <property type="match status" value="2"/>
</dbReference>
<dbReference type="SMART" id="SM00564">
    <property type="entry name" value="PQQ"/>
    <property type="match status" value="6"/>
</dbReference>
<dbReference type="PANTHER" id="PTHR34512:SF30">
    <property type="entry name" value="OUTER MEMBRANE PROTEIN ASSEMBLY FACTOR BAMB"/>
    <property type="match status" value="1"/>
</dbReference>
<dbReference type="InterPro" id="IPR002372">
    <property type="entry name" value="PQQ_rpt_dom"/>
</dbReference>
<evidence type="ECO:0000313" key="3">
    <source>
        <dbReference type="Proteomes" id="UP000050417"/>
    </source>
</evidence>
<dbReference type="PANTHER" id="PTHR34512">
    <property type="entry name" value="CELL SURFACE PROTEIN"/>
    <property type="match status" value="1"/>
</dbReference>
<gene>
    <name evidence="2" type="ORF">ADN00_07155</name>
</gene>
<feature type="domain" description="Pyrrolo-quinoline quinone repeat" evidence="1">
    <location>
        <begin position="34"/>
        <end position="149"/>
    </location>
</feature>
<dbReference type="RefSeq" id="WP_082389966.1">
    <property type="nucleotide sequence ID" value="NZ_LGCL01000019.1"/>
</dbReference>
<evidence type="ECO:0000259" key="1">
    <source>
        <dbReference type="Pfam" id="PF13360"/>
    </source>
</evidence>
<evidence type="ECO:0000313" key="2">
    <source>
        <dbReference type="EMBL" id="KPL78243.1"/>
    </source>
</evidence>
<name>A0A0P6XF26_9CHLR</name>
<accession>A0A0P6XF26</accession>
<dbReference type="OrthoDB" id="158123at2"/>
<dbReference type="AlphaFoldDB" id="A0A0P6XF26"/>
<sequence>MKPKKLLIVISILMIGALLSGCGGGRVIGATSWPGVSIDEDTIFVAYNTEVYALKEADGSLIWRYPEEPNARRAFFAAPAYAEGLLLAGDYANSLTALSPDTAAIKWAFNGAKSRYVGSPLLLDDMILAPNADHNLYALDLQGALKWKFEARQALWSQPISDGDVVYLASMDHYLYALALNDGSLKWESDMGGSIVGSPTLADGVLYVGTIGSEVVAVDAETGKDLWRFATTGEVWAQPVVHDGVVFFGDLRGTLYGLDAKTGAQFWKVENAGQVIGAAGILENGVVFATEQSGLKAFGFDGSPLWSLLINGKLYGSPKITDQYILVGVNEGDAIVVAVDFGGNQRWAFQPEKK</sequence>
<dbReference type="EMBL" id="LGCL01000019">
    <property type="protein sequence ID" value="KPL78243.1"/>
    <property type="molecule type" value="Genomic_DNA"/>
</dbReference>
<proteinExistence type="predicted"/>
<dbReference type="PROSITE" id="PS51257">
    <property type="entry name" value="PROKAR_LIPOPROTEIN"/>
    <property type="match status" value="1"/>
</dbReference>